<feature type="domain" description="RING-type" evidence="17">
    <location>
        <begin position="342"/>
        <end position="388"/>
    </location>
</feature>
<feature type="region of interest" description="Disordered" evidence="16">
    <location>
        <begin position="1280"/>
        <end position="1305"/>
    </location>
</feature>
<feature type="compositionally biased region" description="Basic and acidic residues" evidence="16">
    <location>
        <begin position="90"/>
        <end position="99"/>
    </location>
</feature>
<dbReference type="SUPFAM" id="SSF52540">
    <property type="entry name" value="P-loop containing nucleoside triphosphate hydrolases"/>
    <property type="match status" value="1"/>
</dbReference>
<evidence type="ECO:0000256" key="8">
    <source>
        <dbReference type="ARBA" id="ARBA00022946"/>
    </source>
</evidence>
<evidence type="ECO:0000259" key="17">
    <source>
        <dbReference type="PROSITE" id="PS50089"/>
    </source>
</evidence>
<evidence type="ECO:0000256" key="10">
    <source>
        <dbReference type="ARBA" id="ARBA00023128"/>
    </source>
</evidence>
<dbReference type="GO" id="GO:0000118">
    <property type="term" value="C:histone deacetylase complex"/>
    <property type="evidence" value="ECO:0007669"/>
    <property type="project" value="TreeGrafter"/>
</dbReference>
<dbReference type="FunFam" id="1.10.8.60:FF:000002">
    <property type="entry name" value="ATP-dependent Clp protease ATP-binding subunit ClpX"/>
    <property type="match status" value="1"/>
</dbReference>
<dbReference type="GO" id="GO:0006357">
    <property type="term" value="P:regulation of transcription by RNA polymerase II"/>
    <property type="evidence" value="ECO:0007669"/>
    <property type="project" value="TreeGrafter"/>
</dbReference>
<evidence type="ECO:0000256" key="14">
    <source>
        <dbReference type="ARBA" id="ARBA00061242"/>
    </source>
</evidence>
<protein>
    <recommendedName>
        <fullName evidence="21">ATP-dependent Clp protease ATP-binding subunit ClpX</fullName>
    </recommendedName>
</protein>
<feature type="compositionally biased region" description="Basic residues" evidence="16">
    <location>
        <begin position="163"/>
        <end position="175"/>
    </location>
</feature>
<evidence type="ECO:0000256" key="6">
    <source>
        <dbReference type="ARBA" id="ARBA00022801"/>
    </source>
</evidence>
<evidence type="ECO:0000256" key="11">
    <source>
        <dbReference type="ARBA" id="ARBA00023163"/>
    </source>
</evidence>
<dbReference type="Gene3D" id="3.40.50.300">
    <property type="entry name" value="P-loop containing nucleotide triphosphate hydrolases"/>
    <property type="match status" value="1"/>
</dbReference>
<dbReference type="GO" id="GO:0031490">
    <property type="term" value="F:chromatin DNA binding"/>
    <property type="evidence" value="ECO:0007669"/>
    <property type="project" value="TreeGrafter"/>
</dbReference>
<dbReference type="GO" id="GO:0051082">
    <property type="term" value="F:unfolded protein binding"/>
    <property type="evidence" value="ECO:0007669"/>
    <property type="project" value="InterPro"/>
</dbReference>
<evidence type="ECO:0000256" key="16">
    <source>
        <dbReference type="SAM" id="MobiDB-lite"/>
    </source>
</evidence>
<evidence type="ECO:0000256" key="1">
    <source>
        <dbReference type="ARBA" id="ARBA00004123"/>
    </source>
</evidence>
<dbReference type="GO" id="GO:0005739">
    <property type="term" value="C:mitochondrion"/>
    <property type="evidence" value="ECO:0007669"/>
    <property type="project" value="UniProtKB-SubCell"/>
</dbReference>
<evidence type="ECO:0000256" key="7">
    <source>
        <dbReference type="ARBA" id="ARBA00022840"/>
    </source>
</evidence>
<feature type="domain" description="JmjC" evidence="18">
    <location>
        <begin position="778"/>
        <end position="1050"/>
    </location>
</feature>
<feature type="compositionally biased region" description="Basic residues" evidence="16">
    <location>
        <begin position="248"/>
        <end position="264"/>
    </location>
</feature>
<keyword evidence="15" id="KW-0863">Zinc-finger</keyword>
<dbReference type="Pfam" id="PF10431">
    <property type="entry name" value="ClpB_D2-small"/>
    <property type="match status" value="1"/>
</dbReference>
<dbReference type="PANTHER" id="PTHR12549">
    <property type="entry name" value="JMJC DOMAIN-CONTAINING HISTONE DEMETHYLATION PROTEIN"/>
    <property type="match status" value="1"/>
</dbReference>
<dbReference type="InterPro" id="IPR003593">
    <property type="entry name" value="AAA+_ATPase"/>
</dbReference>
<dbReference type="PROSITE" id="PS51184">
    <property type="entry name" value="JMJC"/>
    <property type="match status" value="1"/>
</dbReference>
<dbReference type="NCBIfam" id="NF003745">
    <property type="entry name" value="PRK05342.1"/>
    <property type="match status" value="1"/>
</dbReference>
<feature type="region of interest" description="Disordered" evidence="16">
    <location>
        <begin position="239"/>
        <end position="285"/>
    </location>
</feature>
<dbReference type="InterPro" id="IPR018866">
    <property type="entry name" value="Znf-4CXXC_R1"/>
</dbReference>
<dbReference type="GO" id="GO:0005524">
    <property type="term" value="F:ATP binding"/>
    <property type="evidence" value="ECO:0007669"/>
    <property type="project" value="UniProtKB-KW"/>
</dbReference>
<keyword evidence="7" id="KW-0067">ATP-binding</keyword>
<dbReference type="SUPFAM" id="SSF51197">
    <property type="entry name" value="Clavaminate synthase-like"/>
    <property type="match status" value="1"/>
</dbReference>
<evidence type="ECO:0000313" key="20">
    <source>
        <dbReference type="Proteomes" id="UP001177003"/>
    </source>
</evidence>
<keyword evidence="9" id="KW-0805">Transcription regulation</keyword>
<dbReference type="InterPro" id="IPR004487">
    <property type="entry name" value="Clp_protease_ATP-bd_su_ClpX"/>
</dbReference>
<keyword evidence="20" id="KW-1185">Reference proteome</keyword>
<dbReference type="EMBL" id="OX465084">
    <property type="protein sequence ID" value="CAI9295614.1"/>
    <property type="molecule type" value="Genomic_DNA"/>
</dbReference>
<feature type="region of interest" description="Disordered" evidence="16">
    <location>
        <begin position="163"/>
        <end position="227"/>
    </location>
</feature>
<dbReference type="GO" id="GO:0008270">
    <property type="term" value="F:zinc ion binding"/>
    <property type="evidence" value="ECO:0007669"/>
    <property type="project" value="UniProtKB-KW"/>
</dbReference>
<dbReference type="InterPro" id="IPR027417">
    <property type="entry name" value="P-loop_NTPase"/>
</dbReference>
<dbReference type="GO" id="GO:0000785">
    <property type="term" value="C:chromatin"/>
    <property type="evidence" value="ECO:0007669"/>
    <property type="project" value="TreeGrafter"/>
</dbReference>
<gene>
    <name evidence="19" type="ORF">LSALG_LOCUS34543</name>
</gene>
<dbReference type="InterPro" id="IPR019489">
    <property type="entry name" value="Clp_ATPase_C"/>
</dbReference>
<dbReference type="FunFam" id="3.40.50.300:FF:000560">
    <property type="entry name" value="CLP protease regulatory subunit CLPX3 mitochondrial"/>
    <property type="match status" value="1"/>
</dbReference>
<comment type="subcellular location">
    <subcellularLocation>
        <location evidence="2">Mitochondrion</location>
    </subcellularLocation>
    <subcellularLocation>
        <location evidence="1">Nucleus</location>
    </subcellularLocation>
</comment>
<sequence>MEMEEVAAIEDDNSRNVTGEEAVGIVTEGNQADMTVAVVIENDDGNAILEAETDKTLAEDEKWGLVSEENGVNSEMKDEVGVKKKRNRPKKGDRPGPEDRVIVVGLHCASAGFDFFNKKGRPSDSKHNKRKFSSLIDFGSKEKKRRKLIHGANGVGIKIKRVGRPKGSKNKKKKIGNGDIIPVMNGNFDDNHSKSIDEGEGGETENHGVKVKHVGRPKGSKNKKKLGVDDDMSIMEFGIKIKTDGRGRPKGSKDKKKRRRKRLRNNVDEHGNPMESVPSSSCGGFRNKLQAKKPRLIVAGEIMAYSSDVENVKAVDPSSPIRPKRKPRKSIDGCEGNLNLKCHQCLRNLKNVIFCSNCKRKHYCYNCIVSWYPERTKEEVKDACPYCRGNCNCRACLQANVIIKASHEEANEDIRLQRSLYLLKKTLPLLKHITEEQRSELLMEASILGVELTEEQVPKASFDEDDRVYCDNCNTSIVNFHRSCPSPDCSYDICLNCCRELRDGIQPGGSEAESSFQQFIENSQLQGTDSKGQFFGWKADFKAHTFINSLDFPAWKAENDGSVPCPPKARGGCGNGMLQLRRVFEANWVQELVEKAEGLTVNFQLADIETGENCSSCNVENHHHHGHGVRKSASREGSSNDNNLLYCPDAIDLEDKDFEHFQMHWRRGEPVVVKNVLKKTCGLSWEPRVMMRAFRNAKKRLKEENQCVKAIDCLDWNEVEIHLNQFFRGYVEGRRHGNEWPEMLKLKDWPPTNSFDECLPRHCEEFIAMLPFSDYTHPRSGLLNLATKLPDGSRRPDLGPKSYIAYGFPEELGRGDSVTKLHCDISDAVNILLHTTKVKVSSKELKKIDEKRKEYKAEDTGPVSSMSPLKTEPPPTDSCNGDSLCIKKEKEEEEDVDESKGFVVRDPSIDQNVNGSSQDFQETDDGIGGCNIEYGGALWDIFRRQDVPKLTQYLTKHQKEFRGINNAPVSSVVHPLHDQTFYFDEKHKKQLKEEFGVEPWTFEQYLGEAVFIPAGCPHQVRNRQSCIKVALDFVSPDNVQECIRLTEEFRLLPKTHRSKEDKLEVKKMGLYAASLVIDEASKLMMKNNSESQTDPPIEQVKENLEQSVESMEADVSREVKATSLCLYLESDNDPYRSLLNRFRHLMLSSTAMAAVAALRSKSSKATSSLSSVSQFRYFISTHRMHGGRIPNFQVTSSIPTTNKLDEYFPHHHHQHQSFKPFSLSGELVDKGYGFFKSNNKRRLVNLSGGKGSGGFGDPPEVWQPPGDGIVPQPGFKMVPVSSGDESETRTGGFGSGSGDGNWGGSSLGHSFPTPKEICKGLDKFVIGQERAKKVLAVAVYNHYKRISIDSSRHSRNDKTNAMDDDDAVELEKSNILLMGPTGSGKTLLAKTLARLVNVPFVIADATTLTQACYVGEDVESILYKLLTVCPLIVADYNVAAAQQGIVYIDEVDKITKKAESVNISRDVSGEGVQQALLKMLEGTIVNVPEKGARKHPRGDNIQIDTKDILFICGGAFIDLEKTISERRQDSSIGFGAPVRANMRTGGVTSASVTSTLLETVESSDLIAYGLIPEFVGRFPILVNLLALTEPQLVQVLTEPKNALGKQYKKLFQMNQVNLHYTESALRLIARKAITKNTGARGLRALLENILMDAMYEIPDERTGKDIIDAVVVDEEAVGSGAKILHGQGALAHYLSQHLQTSVDRAADGGAEAEMEAEAEALPSIAAM</sequence>
<dbReference type="PANTHER" id="PTHR12549:SF38">
    <property type="entry name" value="JMJC DOMAIN-CONTAINING HISTONE DEMETHYLASE 2, ISOFORM A"/>
    <property type="match status" value="1"/>
</dbReference>
<dbReference type="Gene3D" id="2.60.120.650">
    <property type="entry name" value="Cupin"/>
    <property type="match status" value="1"/>
</dbReference>
<evidence type="ECO:0000256" key="12">
    <source>
        <dbReference type="ARBA" id="ARBA00023242"/>
    </source>
</evidence>
<comment type="similarity">
    <text evidence="3">Belongs to the JARID1 histone demethylase family.</text>
</comment>
<keyword evidence="11" id="KW-0804">Transcription</keyword>
<reference evidence="19" key="1">
    <citation type="submission" date="2023-04" db="EMBL/GenBank/DDBJ databases">
        <authorList>
            <person name="Vijverberg K."/>
            <person name="Xiong W."/>
            <person name="Schranz E."/>
        </authorList>
    </citation>
    <scope>NUCLEOTIDE SEQUENCE</scope>
</reference>
<organism evidence="19 20">
    <name type="scientific">Lactuca saligna</name>
    <name type="common">Willowleaf lettuce</name>
    <dbReference type="NCBI Taxonomy" id="75948"/>
    <lineage>
        <taxon>Eukaryota</taxon>
        <taxon>Viridiplantae</taxon>
        <taxon>Streptophyta</taxon>
        <taxon>Embryophyta</taxon>
        <taxon>Tracheophyta</taxon>
        <taxon>Spermatophyta</taxon>
        <taxon>Magnoliopsida</taxon>
        <taxon>eudicotyledons</taxon>
        <taxon>Gunneridae</taxon>
        <taxon>Pentapetalae</taxon>
        <taxon>asterids</taxon>
        <taxon>campanulids</taxon>
        <taxon>Asterales</taxon>
        <taxon>Asteraceae</taxon>
        <taxon>Cichorioideae</taxon>
        <taxon>Cichorieae</taxon>
        <taxon>Lactucinae</taxon>
        <taxon>Lactuca</taxon>
    </lineage>
</organism>
<evidence type="ECO:0000256" key="9">
    <source>
        <dbReference type="ARBA" id="ARBA00023015"/>
    </source>
</evidence>
<dbReference type="InterPro" id="IPR045109">
    <property type="entry name" value="LSDs-like"/>
</dbReference>
<dbReference type="Pfam" id="PF07724">
    <property type="entry name" value="AAA_2"/>
    <property type="match status" value="1"/>
</dbReference>
<evidence type="ECO:0000313" key="19">
    <source>
        <dbReference type="EMBL" id="CAI9295614.1"/>
    </source>
</evidence>
<comment type="function">
    <text evidence="13">ATP-dependent specificity component of the mitochondrial Clp protease. It directs the protease to specific substrates. Can perform chaperone functions in the absence of ClpP.</text>
</comment>
<dbReference type="SMART" id="SM01086">
    <property type="entry name" value="ClpB_D2-small"/>
    <property type="match status" value="1"/>
</dbReference>
<dbReference type="InterPro" id="IPR003347">
    <property type="entry name" value="JmjC_dom"/>
</dbReference>
<dbReference type="Pfam" id="PF10497">
    <property type="entry name" value="zf-4CXXC_R1"/>
    <property type="match status" value="1"/>
</dbReference>
<dbReference type="GO" id="GO:0003712">
    <property type="term" value="F:transcription coregulator activity"/>
    <property type="evidence" value="ECO:0007669"/>
    <property type="project" value="TreeGrafter"/>
</dbReference>
<dbReference type="SMART" id="SM00382">
    <property type="entry name" value="AAA"/>
    <property type="match status" value="1"/>
</dbReference>
<evidence type="ECO:0000256" key="5">
    <source>
        <dbReference type="ARBA" id="ARBA00022741"/>
    </source>
</evidence>
<dbReference type="Gene3D" id="1.10.8.60">
    <property type="match status" value="1"/>
</dbReference>
<name>A0AA36EGU8_LACSI</name>
<evidence type="ECO:0000256" key="3">
    <source>
        <dbReference type="ARBA" id="ARBA00006801"/>
    </source>
</evidence>
<feature type="region of interest" description="Disordered" evidence="16">
    <location>
        <begin position="851"/>
        <end position="883"/>
    </location>
</feature>
<dbReference type="Proteomes" id="UP001177003">
    <property type="component" value="Chromosome 8"/>
</dbReference>
<keyword evidence="12" id="KW-0539">Nucleus</keyword>
<feature type="compositionally biased region" description="Gly residues" evidence="16">
    <location>
        <begin position="1291"/>
        <end position="1305"/>
    </location>
</feature>
<dbReference type="NCBIfam" id="TIGR00382">
    <property type="entry name" value="clpX"/>
    <property type="match status" value="1"/>
</dbReference>
<dbReference type="GO" id="GO:0032454">
    <property type="term" value="F:histone H3K9 demethylase activity"/>
    <property type="evidence" value="ECO:0007669"/>
    <property type="project" value="InterPro"/>
</dbReference>
<evidence type="ECO:0000256" key="13">
    <source>
        <dbReference type="ARBA" id="ARBA00055633"/>
    </source>
</evidence>
<comment type="similarity">
    <text evidence="14">Belongs to the ClpX chaperone family.</text>
</comment>
<keyword evidence="5" id="KW-0547">Nucleotide-binding</keyword>
<dbReference type="CDD" id="cd19497">
    <property type="entry name" value="RecA-like_ClpX"/>
    <property type="match status" value="1"/>
</dbReference>
<dbReference type="InterPro" id="IPR001841">
    <property type="entry name" value="Znf_RING"/>
</dbReference>
<evidence type="ECO:0008006" key="21">
    <source>
        <dbReference type="Google" id="ProtNLM"/>
    </source>
</evidence>
<feature type="compositionally biased region" description="Basic residues" evidence="16">
    <location>
        <begin position="209"/>
        <end position="225"/>
    </location>
</feature>
<evidence type="ECO:0000256" key="4">
    <source>
        <dbReference type="ARBA" id="ARBA00022723"/>
    </source>
</evidence>
<dbReference type="SMART" id="SM00558">
    <property type="entry name" value="JmjC"/>
    <property type="match status" value="1"/>
</dbReference>
<dbReference type="PROSITE" id="PS50089">
    <property type="entry name" value="ZF_RING_2"/>
    <property type="match status" value="1"/>
</dbReference>
<evidence type="ECO:0000256" key="2">
    <source>
        <dbReference type="ARBA" id="ARBA00004173"/>
    </source>
</evidence>
<accession>A0AA36EGU8</accession>
<keyword evidence="4" id="KW-0479">Metal-binding</keyword>
<keyword evidence="8" id="KW-0809">Transit peptide</keyword>
<feature type="region of interest" description="Disordered" evidence="16">
    <location>
        <begin position="70"/>
        <end position="99"/>
    </location>
</feature>
<dbReference type="GO" id="GO:0140662">
    <property type="term" value="F:ATP-dependent protein folding chaperone"/>
    <property type="evidence" value="ECO:0007669"/>
    <property type="project" value="InterPro"/>
</dbReference>
<evidence type="ECO:0000256" key="15">
    <source>
        <dbReference type="PROSITE-ProRule" id="PRU00175"/>
    </source>
</evidence>
<keyword evidence="10" id="KW-0496">Mitochondrion</keyword>
<evidence type="ECO:0000259" key="18">
    <source>
        <dbReference type="PROSITE" id="PS51184"/>
    </source>
</evidence>
<dbReference type="InterPro" id="IPR003959">
    <property type="entry name" value="ATPase_AAA_core"/>
</dbReference>
<dbReference type="GO" id="GO:0016887">
    <property type="term" value="F:ATP hydrolysis activity"/>
    <property type="evidence" value="ECO:0007669"/>
    <property type="project" value="InterPro"/>
</dbReference>
<keyword evidence="6" id="KW-0378">Hydrolase</keyword>
<keyword evidence="15" id="KW-0862">Zinc</keyword>
<dbReference type="Pfam" id="PF02373">
    <property type="entry name" value="JmjC"/>
    <property type="match status" value="1"/>
</dbReference>
<proteinExistence type="inferred from homology"/>